<evidence type="ECO:0000313" key="2">
    <source>
        <dbReference type="Proteomes" id="UP000235015"/>
    </source>
</evidence>
<proteinExistence type="predicted"/>
<dbReference type="EMBL" id="PKUN01000029">
    <property type="protein sequence ID" value="PLX60037.1"/>
    <property type="molecule type" value="Genomic_DNA"/>
</dbReference>
<dbReference type="Proteomes" id="UP000235015">
    <property type="component" value="Unassembled WGS sequence"/>
</dbReference>
<gene>
    <name evidence="1" type="ORF">C0630_17455</name>
</gene>
<comment type="caution">
    <text evidence="1">The sequence shown here is derived from an EMBL/GenBank/DDBJ whole genome shotgun (WGS) entry which is preliminary data.</text>
</comment>
<sequence>MEMLSKKPLWNDYVLARSGADQSVKDVFIGLFTSSSRILYLTGIGFDPRGPEALREFSNIVSTTLATPPSCDLLSITCEGYNLGDMLQEFTSFNADEIKSLAPWANHHDLSVRTKDEDGKIRTSHETASLLTKLPSNLSDYTDIIVDVSSMPRVVYLTLILHLLGYLVPNKQVPDALGKASSLIVIAAEDPELDSKIVSEEIAGEISTIQGFSGRLGDGLEQQTPTVLFPVLGEGRKAQLNRVFEIAQNAEVCPILPHPSKDPRGGDKILSEYSDFFVDSLGVDKNNLLYADESNPFEAYRQLREAMRRYEESLSLLDGCRLWVAPLSSKLITVGIGLACFECHTTEIESKRSIGLLYVEPQRYSIGHETKLSSNSTFTALVLTGPLYQGI</sequence>
<reference evidence="1 2" key="1">
    <citation type="submission" date="2017-11" db="EMBL/GenBank/DDBJ databases">
        <title>Genome-resolved metagenomics identifies genetic mobility, metabolic interactions, and unexpected diversity in perchlorate-reducing communities.</title>
        <authorList>
            <person name="Barnum T.P."/>
            <person name="Figueroa I.A."/>
            <person name="Carlstrom C.I."/>
            <person name="Lucas L.N."/>
            <person name="Engelbrektson A.L."/>
            <person name="Coates J.D."/>
        </authorList>
    </citation>
    <scope>NUCLEOTIDE SEQUENCE [LARGE SCALE GENOMIC DNA]</scope>
    <source>
        <strain evidence="1">BM301</strain>
    </source>
</reference>
<dbReference type="RefSeq" id="WP_273440784.1">
    <property type="nucleotide sequence ID" value="NZ_PKUN01000029.1"/>
</dbReference>
<accession>A0A2N6CSG7</accession>
<dbReference type="AlphaFoldDB" id="A0A2N6CSG7"/>
<protein>
    <submittedName>
        <fullName evidence="1">Uncharacterized protein</fullName>
    </submittedName>
</protein>
<organism evidence="1 2">
    <name type="scientific">Sedimenticola selenatireducens</name>
    <dbReference type="NCBI Taxonomy" id="191960"/>
    <lineage>
        <taxon>Bacteria</taxon>
        <taxon>Pseudomonadati</taxon>
        <taxon>Pseudomonadota</taxon>
        <taxon>Gammaproteobacteria</taxon>
        <taxon>Chromatiales</taxon>
        <taxon>Sedimenticolaceae</taxon>
        <taxon>Sedimenticola</taxon>
    </lineage>
</organism>
<name>A0A2N6CSG7_9GAMM</name>
<evidence type="ECO:0000313" key="1">
    <source>
        <dbReference type="EMBL" id="PLX60037.1"/>
    </source>
</evidence>